<keyword evidence="1 6" id="KW-0436">Ligase</keyword>
<dbReference type="Gene3D" id="3.90.190.20">
    <property type="entry name" value="Mur ligase, C-terminal domain"/>
    <property type="match status" value="1"/>
</dbReference>
<dbReference type="RefSeq" id="WP_032925955.1">
    <property type="nucleotide sequence ID" value="NZ_CP033367.1"/>
</dbReference>
<proteinExistence type="predicted"/>
<dbReference type="Pfam" id="PF02875">
    <property type="entry name" value="Mur_ligase_C"/>
    <property type="match status" value="1"/>
</dbReference>
<dbReference type="InterPro" id="IPR051046">
    <property type="entry name" value="MurCDEF_CellWall_CoF430Synth"/>
</dbReference>
<evidence type="ECO:0000313" key="6">
    <source>
        <dbReference type="EMBL" id="QKD05515.1"/>
    </source>
</evidence>
<dbReference type="Proteomes" id="UP000503017">
    <property type="component" value="Chromosome"/>
</dbReference>
<dbReference type="EMBL" id="CP033367">
    <property type="protein sequence ID" value="QKD05515.1"/>
    <property type="molecule type" value="Genomic_DNA"/>
</dbReference>
<dbReference type="PANTHER" id="PTHR43024:SF1">
    <property type="entry name" value="UDP-N-ACETYLMURAMOYL-TRIPEPTIDE--D-ALANYL-D-ALANINE LIGASE"/>
    <property type="match status" value="1"/>
</dbReference>
<evidence type="ECO:0000259" key="5">
    <source>
        <dbReference type="Pfam" id="PF08245"/>
    </source>
</evidence>
<organism evidence="6 7">
    <name type="scientific">Mesorhizobium loti R88b</name>
    <dbReference type="NCBI Taxonomy" id="935548"/>
    <lineage>
        <taxon>Bacteria</taxon>
        <taxon>Pseudomonadati</taxon>
        <taxon>Pseudomonadota</taxon>
        <taxon>Alphaproteobacteria</taxon>
        <taxon>Hyphomicrobiales</taxon>
        <taxon>Phyllobacteriaceae</taxon>
        <taxon>Mesorhizobium</taxon>
    </lineage>
</organism>
<dbReference type="InterPro" id="IPR004101">
    <property type="entry name" value="Mur_ligase_C"/>
</dbReference>
<dbReference type="InterPro" id="IPR036615">
    <property type="entry name" value="Mur_ligase_C_dom_sf"/>
</dbReference>
<dbReference type="GO" id="GO:0005524">
    <property type="term" value="F:ATP binding"/>
    <property type="evidence" value="ECO:0007669"/>
    <property type="project" value="UniProtKB-KW"/>
</dbReference>
<accession>A0A6M7WU28</accession>
<evidence type="ECO:0000256" key="3">
    <source>
        <dbReference type="ARBA" id="ARBA00022840"/>
    </source>
</evidence>
<feature type="domain" description="Mur ligase C-terminal" evidence="4">
    <location>
        <begin position="252"/>
        <end position="372"/>
    </location>
</feature>
<evidence type="ECO:0000256" key="1">
    <source>
        <dbReference type="ARBA" id="ARBA00022598"/>
    </source>
</evidence>
<reference evidence="6 7" key="1">
    <citation type="submission" date="2018-10" db="EMBL/GenBank/DDBJ databases">
        <authorList>
            <person name="Perry B.J."/>
            <person name="Sullivan J.T."/>
            <person name="Murphy R.J.T."/>
            <person name="Ramsay J.P."/>
            <person name="Ronson C.W."/>
        </authorList>
    </citation>
    <scope>NUCLEOTIDE SEQUENCE [LARGE SCALE GENOMIC DNA]</scope>
    <source>
        <strain evidence="6 7">R88b</strain>
    </source>
</reference>
<dbReference type="Pfam" id="PF08245">
    <property type="entry name" value="Mur_ligase_M"/>
    <property type="match status" value="1"/>
</dbReference>
<dbReference type="SUPFAM" id="SSF53244">
    <property type="entry name" value="MurD-like peptide ligases, peptide-binding domain"/>
    <property type="match status" value="1"/>
</dbReference>
<evidence type="ECO:0000256" key="2">
    <source>
        <dbReference type="ARBA" id="ARBA00022741"/>
    </source>
</evidence>
<evidence type="ECO:0000313" key="7">
    <source>
        <dbReference type="Proteomes" id="UP000503017"/>
    </source>
</evidence>
<gene>
    <name evidence="6" type="ORF">EB235_31855</name>
</gene>
<name>A0A6M7WU28_RHILI</name>
<evidence type="ECO:0000259" key="4">
    <source>
        <dbReference type="Pfam" id="PF02875"/>
    </source>
</evidence>
<protein>
    <submittedName>
        <fullName evidence="6">UDP-N-acetylmuramoyl-tripeptide--D-alanyl-D-alanine ligase</fullName>
    </submittedName>
</protein>
<feature type="domain" description="Mur ligase central" evidence="5">
    <location>
        <begin position="40"/>
        <end position="225"/>
    </location>
</feature>
<dbReference type="GO" id="GO:0016881">
    <property type="term" value="F:acid-amino acid ligase activity"/>
    <property type="evidence" value="ECO:0007669"/>
    <property type="project" value="InterPro"/>
</dbReference>
<keyword evidence="3" id="KW-0067">ATP-binding</keyword>
<keyword evidence="2" id="KW-0547">Nucleotide-binding</keyword>
<dbReference type="SUPFAM" id="SSF53623">
    <property type="entry name" value="MurD-like peptide ligases, catalytic domain"/>
    <property type="match status" value="1"/>
</dbReference>
<dbReference type="PANTHER" id="PTHR43024">
    <property type="entry name" value="UDP-N-ACETYLMURAMOYL-TRIPEPTIDE--D-ALANYL-D-ALANINE LIGASE"/>
    <property type="match status" value="1"/>
</dbReference>
<dbReference type="AlphaFoldDB" id="A0A6M7WU28"/>
<dbReference type="InterPro" id="IPR013221">
    <property type="entry name" value="Mur_ligase_cen"/>
</dbReference>
<sequence length="440" mass="48843">MVVVKLKLALRNIRHGARYRVRLYRAKRARANSGATFIGVTGSSGKSTTTTLLAHLLAGGHAFVYSQVLVNSITALISALCKRVNNSNFDYVVSEVGARGKGSIGPMAELLRPSVAIVTMVRLEHFSNFRTLENVAEEKRVLVDALPSDGLAILNVDDPYVKAMAVGAKCRVVTFGMSDGADYRISDVRAGYPDPLTFKVHWKQNTLALTAPFPADYFWLPLAAATVSALELGVSPEIVASRLETFLPLQNRCEVFVTEGGPEFIIDTAKAPWHSINLAIDMMSKAAARRKRIVLGQISDYAGSSRKYAAAYQSAREAADQVIYVGDNAHRSRAGQADRDNGRFREIRSPKEVSEFIKQTALPGELILLKSSANLHLERVALSWTHDVRCWETACGKEEGCRACGLYEVPFEQHRPRLLQRRRVRRWEFIRHLLGRRPPL</sequence>
<dbReference type="InterPro" id="IPR036565">
    <property type="entry name" value="Mur-like_cat_sf"/>
</dbReference>
<dbReference type="Gene3D" id="3.40.1190.10">
    <property type="entry name" value="Mur-like, catalytic domain"/>
    <property type="match status" value="1"/>
</dbReference>